<protein>
    <submittedName>
        <fullName evidence="3">Uncharacterized protein</fullName>
    </submittedName>
</protein>
<sequence>MPNYYSYSSPSPAVLTQPRTQTTSTPRQASGGKTFGRPVDRLRSSVVRGARKWQRRLSAGGFKGHEENERPSSVECIPLLAMDQGEPGVTPSVRWDVAPPSIHSTQRTLRRIKSGFFRPPRSRRWRRTRKFAKFILRILAAIATFPGPPIIYHPDYC</sequence>
<keyword evidence="2" id="KW-1133">Transmembrane helix</keyword>
<feature type="region of interest" description="Disordered" evidence="1">
    <location>
        <begin position="1"/>
        <end position="37"/>
    </location>
</feature>
<keyword evidence="2" id="KW-0472">Membrane</keyword>
<reference evidence="3" key="1">
    <citation type="submission" date="2023-03" db="EMBL/GenBank/DDBJ databases">
        <title>Massive genome expansion in bonnet fungi (Mycena s.s.) driven by repeated elements and novel gene families across ecological guilds.</title>
        <authorList>
            <consortium name="Lawrence Berkeley National Laboratory"/>
            <person name="Harder C.B."/>
            <person name="Miyauchi S."/>
            <person name="Viragh M."/>
            <person name="Kuo A."/>
            <person name="Thoen E."/>
            <person name="Andreopoulos B."/>
            <person name="Lu D."/>
            <person name="Skrede I."/>
            <person name="Drula E."/>
            <person name="Henrissat B."/>
            <person name="Morin E."/>
            <person name="Kohler A."/>
            <person name="Barry K."/>
            <person name="LaButti K."/>
            <person name="Morin E."/>
            <person name="Salamov A."/>
            <person name="Lipzen A."/>
            <person name="Mereny Z."/>
            <person name="Hegedus B."/>
            <person name="Baldrian P."/>
            <person name="Stursova M."/>
            <person name="Weitz H."/>
            <person name="Taylor A."/>
            <person name="Grigoriev I.V."/>
            <person name="Nagy L.G."/>
            <person name="Martin F."/>
            <person name="Kauserud H."/>
        </authorList>
    </citation>
    <scope>NUCLEOTIDE SEQUENCE</scope>
    <source>
        <strain evidence="3">9284</strain>
    </source>
</reference>
<accession>A0AAD7B4K6</accession>
<organism evidence="3 4">
    <name type="scientific">Roridomyces roridus</name>
    <dbReference type="NCBI Taxonomy" id="1738132"/>
    <lineage>
        <taxon>Eukaryota</taxon>
        <taxon>Fungi</taxon>
        <taxon>Dikarya</taxon>
        <taxon>Basidiomycota</taxon>
        <taxon>Agaricomycotina</taxon>
        <taxon>Agaricomycetes</taxon>
        <taxon>Agaricomycetidae</taxon>
        <taxon>Agaricales</taxon>
        <taxon>Marasmiineae</taxon>
        <taxon>Mycenaceae</taxon>
        <taxon>Roridomyces</taxon>
    </lineage>
</organism>
<evidence type="ECO:0000256" key="2">
    <source>
        <dbReference type="SAM" id="Phobius"/>
    </source>
</evidence>
<evidence type="ECO:0000313" key="4">
    <source>
        <dbReference type="Proteomes" id="UP001221142"/>
    </source>
</evidence>
<dbReference type="EMBL" id="JARKIF010000037">
    <property type="protein sequence ID" value="KAJ7609907.1"/>
    <property type="molecule type" value="Genomic_DNA"/>
</dbReference>
<comment type="caution">
    <text evidence="3">The sequence shown here is derived from an EMBL/GenBank/DDBJ whole genome shotgun (WGS) entry which is preliminary data.</text>
</comment>
<keyword evidence="4" id="KW-1185">Reference proteome</keyword>
<name>A0AAD7B4K6_9AGAR</name>
<feature type="compositionally biased region" description="Low complexity" evidence="1">
    <location>
        <begin position="1"/>
        <end position="28"/>
    </location>
</feature>
<keyword evidence="2" id="KW-0812">Transmembrane</keyword>
<dbReference type="AlphaFoldDB" id="A0AAD7B4K6"/>
<feature type="transmembrane region" description="Helical" evidence="2">
    <location>
        <begin position="131"/>
        <end position="152"/>
    </location>
</feature>
<evidence type="ECO:0000256" key="1">
    <source>
        <dbReference type="SAM" id="MobiDB-lite"/>
    </source>
</evidence>
<proteinExistence type="predicted"/>
<evidence type="ECO:0000313" key="3">
    <source>
        <dbReference type="EMBL" id="KAJ7609907.1"/>
    </source>
</evidence>
<dbReference type="Proteomes" id="UP001221142">
    <property type="component" value="Unassembled WGS sequence"/>
</dbReference>
<gene>
    <name evidence="3" type="ORF">FB45DRAFT_340277</name>
</gene>